<name>A0ABT6MHA7_9NOCA</name>
<keyword evidence="2" id="KW-1185">Reference proteome</keyword>
<accession>A0ABT6MHA7</accession>
<reference evidence="1 2" key="1">
    <citation type="submission" date="2023-04" db="EMBL/GenBank/DDBJ databases">
        <title>Forest soil microbial communities from Buena Vista Peninsula, Colon Province, Panama.</title>
        <authorList>
            <person name="Bouskill N."/>
        </authorList>
    </citation>
    <scope>NUCLEOTIDE SEQUENCE [LARGE SCALE GENOMIC DNA]</scope>
    <source>
        <strain evidence="1 2">CFH S0262</strain>
    </source>
</reference>
<evidence type="ECO:0000313" key="1">
    <source>
        <dbReference type="EMBL" id="MDH6283244.1"/>
    </source>
</evidence>
<sequence length="114" mass="12743">MPYAKQIWSPGPDGRTPISAPRLNHIEEGIASRADAVHTHLPTDVTGFEAAVDDRIRDTMSNLRGSRWYLSNSEHWDYGDVVGMIPGDVFMYANSRDLFQYNGSSWIWSGTLAA</sequence>
<protein>
    <submittedName>
        <fullName evidence="1">Uncharacterized protein</fullName>
    </submittedName>
</protein>
<dbReference type="Proteomes" id="UP001160334">
    <property type="component" value="Unassembled WGS sequence"/>
</dbReference>
<dbReference type="RefSeq" id="WP_280762519.1">
    <property type="nucleotide sequence ID" value="NZ_JARXVC010000013.1"/>
</dbReference>
<proteinExistence type="predicted"/>
<gene>
    <name evidence="1" type="ORF">M2280_004487</name>
</gene>
<evidence type="ECO:0000313" key="2">
    <source>
        <dbReference type="Proteomes" id="UP001160334"/>
    </source>
</evidence>
<dbReference type="EMBL" id="JARXVC010000013">
    <property type="protein sequence ID" value="MDH6283244.1"/>
    <property type="molecule type" value="Genomic_DNA"/>
</dbReference>
<organism evidence="1 2">
    <name type="scientific">Prescottella agglutinans</name>
    <dbReference type="NCBI Taxonomy" id="1644129"/>
    <lineage>
        <taxon>Bacteria</taxon>
        <taxon>Bacillati</taxon>
        <taxon>Actinomycetota</taxon>
        <taxon>Actinomycetes</taxon>
        <taxon>Mycobacteriales</taxon>
        <taxon>Nocardiaceae</taxon>
        <taxon>Prescottella</taxon>
    </lineage>
</organism>
<comment type="caution">
    <text evidence="1">The sequence shown here is derived from an EMBL/GenBank/DDBJ whole genome shotgun (WGS) entry which is preliminary data.</text>
</comment>